<accession>A0A8J5REV0</accession>
<comment type="caution">
    <text evidence="1">The sequence shown here is derived from an EMBL/GenBank/DDBJ whole genome shotgun (WGS) entry which is preliminary data.</text>
</comment>
<dbReference type="EMBL" id="JAAOIC020000044">
    <property type="protein sequence ID" value="KAG8038169.1"/>
    <property type="molecule type" value="Genomic_DNA"/>
</dbReference>
<proteinExistence type="predicted"/>
<reference evidence="1" key="2">
    <citation type="submission" date="2021-04" db="EMBL/GenBank/DDBJ databases">
        <title>Genome-wide patterns of bracovirus chromosomal integration into multiple host tissues during parasitism.</title>
        <authorList>
            <person name="Chebbi M.A.C."/>
        </authorList>
    </citation>
    <scope>NUCLEOTIDE SEQUENCE</scope>
    <source>
        <tissue evidence="1">Whole body</tissue>
    </source>
</reference>
<dbReference type="AlphaFoldDB" id="A0A8J5REV0"/>
<keyword evidence="2" id="KW-1185">Reference proteome</keyword>
<reference evidence="1" key="1">
    <citation type="submission" date="2020-03" db="EMBL/GenBank/DDBJ databases">
        <authorList>
            <person name="Chebbi M.A."/>
            <person name="Drezen J.M."/>
        </authorList>
    </citation>
    <scope>NUCLEOTIDE SEQUENCE</scope>
    <source>
        <tissue evidence="1">Whole body</tissue>
    </source>
</reference>
<name>A0A8J5REV0_9HYME</name>
<protein>
    <submittedName>
        <fullName evidence="1">Uncharacterized protein</fullName>
    </submittedName>
</protein>
<dbReference type="Proteomes" id="UP000729913">
    <property type="component" value="Unassembled WGS sequence"/>
</dbReference>
<gene>
    <name evidence="1" type="ORF">G9C98_006494</name>
</gene>
<sequence>MYKFLLCEHEGRLEPVKSTRIVAIRSREETREERERTVGDEREDRLHKRKDRVLGASGWLLTTVTRPALLTRFGVVLREWTPRTRTQMILLCRGKIEWE</sequence>
<evidence type="ECO:0000313" key="1">
    <source>
        <dbReference type="EMBL" id="KAG8038169.1"/>
    </source>
</evidence>
<evidence type="ECO:0000313" key="2">
    <source>
        <dbReference type="Proteomes" id="UP000729913"/>
    </source>
</evidence>
<organism evidence="1 2">
    <name type="scientific">Cotesia typhae</name>
    <dbReference type="NCBI Taxonomy" id="2053667"/>
    <lineage>
        <taxon>Eukaryota</taxon>
        <taxon>Metazoa</taxon>
        <taxon>Ecdysozoa</taxon>
        <taxon>Arthropoda</taxon>
        <taxon>Hexapoda</taxon>
        <taxon>Insecta</taxon>
        <taxon>Pterygota</taxon>
        <taxon>Neoptera</taxon>
        <taxon>Endopterygota</taxon>
        <taxon>Hymenoptera</taxon>
        <taxon>Apocrita</taxon>
        <taxon>Ichneumonoidea</taxon>
        <taxon>Braconidae</taxon>
        <taxon>Microgastrinae</taxon>
        <taxon>Cotesia</taxon>
    </lineage>
</organism>